<dbReference type="EMBL" id="JAVDRP010000025">
    <property type="protein sequence ID" value="MDR6412838.1"/>
    <property type="molecule type" value="Genomic_DNA"/>
</dbReference>
<dbReference type="InterPro" id="IPR014031">
    <property type="entry name" value="Ketoacyl_synth_C"/>
</dbReference>
<dbReference type="InterPro" id="IPR016039">
    <property type="entry name" value="Thiolase-like"/>
</dbReference>
<comment type="similarity">
    <text evidence="1 3">Belongs to the thiolase-like superfamily. Beta-ketoacyl-ACP synthases family.</text>
</comment>
<dbReference type="InterPro" id="IPR020841">
    <property type="entry name" value="PKS_Beta-ketoAc_synthase_dom"/>
</dbReference>
<keyword evidence="2 3" id="KW-0808">Transferase</keyword>
<evidence type="ECO:0000256" key="3">
    <source>
        <dbReference type="RuleBase" id="RU003694"/>
    </source>
</evidence>
<keyword evidence="6" id="KW-1185">Reference proteome</keyword>
<evidence type="ECO:0000313" key="6">
    <source>
        <dbReference type="Proteomes" id="UP001264340"/>
    </source>
</evidence>
<dbReference type="Pfam" id="PF00109">
    <property type="entry name" value="ketoacyl-synt"/>
    <property type="match status" value="1"/>
</dbReference>
<protein>
    <submittedName>
        <fullName evidence="5">3-oxoacyl-(Acyl-carrier-protein) synthase</fullName>
    </submittedName>
</protein>
<accession>A0ABU1M1D8</accession>
<feature type="domain" description="Ketosynthase family 3 (KS3)" evidence="4">
    <location>
        <begin position="3"/>
        <end position="402"/>
    </location>
</feature>
<dbReference type="SMART" id="SM00825">
    <property type="entry name" value="PKS_KS"/>
    <property type="match status" value="1"/>
</dbReference>
<dbReference type="Proteomes" id="UP001264340">
    <property type="component" value="Unassembled WGS sequence"/>
</dbReference>
<evidence type="ECO:0000256" key="2">
    <source>
        <dbReference type="ARBA" id="ARBA00022679"/>
    </source>
</evidence>
<dbReference type="PANTHER" id="PTHR11712:SF320">
    <property type="entry name" value="BETA-KETOACYL SYNTHASE"/>
    <property type="match status" value="1"/>
</dbReference>
<reference evidence="5 6" key="1">
    <citation type="submission" date="2023-07" db="EMBL/GenBank/DDBJ databases">
        <title>Sorghum-associated microbial communities from plants grown in Nebraska, USA.</title>
        <authorList>
            <person name="Schachtman D."/>
        </authorList>
    </citation>
    <scope>NUCLEOTIDE SEQUENCE [LARGE SCALE GENOMIC DNA]</scope>
    <source>
        <strain evidence="5 6">DS1316</strain>
    </source>
</reference>
<dbReference type="Pfam" id="PF02801">
    <property type="entry name" value="Ketoacyl-synt_C"/>
    <property type="match status" value="1"/>
</dbReference>
<proteinExistence type="inferred from homology"/>
<comment type="caution">
    <text evidence="5">The sequence shown here is derived from an EMBL/GenBank/DDBJ whole genome shotgun (WGS) entry which is preliminary data.</text>
</comment>
<dbReference type="RefSeq" id="WP_310127154.1">
    <property type="nucleotide sequence ID" value="NZ_JAVDQV010000021.1"/>
</dbReference>
<dbReference type="PANTHER" id="PTHR11712">
    <property type="entry name" value="POLYKETIDE SYNTHASE-RELATED"/>
    <property type="match status" value="1"/>
</dbReference>
<evidence type="ECO:0000256" key="1">
    <source>
        <dbReference type="ARBA" id="ARBA00008467"/>
    </source>
</evidence>
<dbReference type="SUPFAM" id="SSF53901">
    <property type="entry name" value="Thiolase-like"/>
    <property type="match status" value="2"/>
</dbReference>
<evidence type="ECO:0000259" key="4">
    <source>
        <dbReference type="PROSITE" id="PS52004"/>
    </source>
</evidence>
<sequence length="403" mass="41893">MNDDPLVITAMGAVGCFGDDVSSLWTKLLRAETLARSIEDSDDIHLSTRMQDFDLTRFHKSADGHRRPKSSQYAMAAAVQVIEQAKLGRDHDVDRDEVAIVYGTGTGSVSLTEKMLTSLIEQGMGSIEPLLFQESVFNAPASWVGIEYGFRGPLVALPMGWPTGGHAVATAADFVDFGTARIAIVLLADELSPIAFKAFRALGLLEPAASDEQGMRPFDVRSRGAILGDGAAAIVVERASSARARGVPALAKLSGWSVTSDPFGMGPKGSVTSTLGQSMQAALAQAGRASVPVVFSGAYGSQDAAAAEAAGIRSLPGEERPIVTNIRGVVGEARGTTGLWNVIAAVQAMRHGQVPAIANCGEPDHGLGLQLATGASAPAPIDAALCNAFWLNGVNTSIVVEAA</sequence>
<evidence type="ECO:0000313" key="5">
    <source>
        <dbReference type="EMBL" id="MDR6412838.1"/>
    </source>
</evidence>
<dbReference type="Gene3D" id="3.40.47.10">
    <property type="match status" value="2"/>
</dbReference>
<dbReference type="PROSITE" id="PS52004">
    <property type="entry name" value="KS3_2"/>
    <property type="match status" value="1"/>
</dbReference>
<dbReference type="InterPro" id="IPR000794">
    <property type="entry name" value="Beta-ketoacyl_synthase"/>
</dbReference>
<dbReference type="InterPro" id="IPR014030">
    <property type="entry name" value="Ketoacyl_synth_N"/>
</dbReference>
<name>A0ABU1M1D8_9BURK</name>
<organism evidence="5 6">
    <name type="scientific">Paraburkholderia terricola</name>
    <dbReference type="NCBI Taxonomy" id="169427"/>
    <lineage>
        <taxon>Bacteria</taxon>
        <taxon>Pseudomonadati</taxon>
        <taxon>Pseudomonadota</taxon>
        <taxon>Betaproteobacteria</taxon>
        <taxon>Burkholderiales</taxon>
        <taxon>Burkholderiaceae</taxon>
        <taxon>Paraburkholderia</taxon>
    </lineage>
</organism>
<gene>
    <name evidence="5" type="ORF">J2804_006274</name>
</gene>